<dbReference type="SUPFAM" id="SSF51316">
    <property type="entry name" value="Mss4-like"/>
    <property type="match status" value="1"/>
</dbReference>
<feature type="region of interest" description="Disordered" evidence="3">
    <location>
        <begin position="231"/>
        <end position="339"/>
    </location>
</feature>
<comment type="caution">
    <text evidence="5">The sequence shown here is derived from an EMBL/GenBank/DDBJ whole genome shotgun (WGS) entry which is preliminary data.</text>
</comment>
<sequence length="339" mass="36228">MSSLAKQTTKGLGGSMRELGALLLDEPVPDIEEKKGPVLKPAPSEFHSLKAGHADEKALKHLVRPADLDPSKVWATKGTWATILDEKSFDCLRNYKMGRPFDHEFQLLNKRVTHGIFCCKGCGQELFKVSDLDEVLTKEHGFPVFPEGAIHGSVEKKYSGNDAAELLIFCQKCDGFIGRTRAMGWADDGTVSKITTCTAHSLKLVPVNSEREEVILAKKTSGTLAKRESGRFVGGGVLSPKAPGSGRLSGRLSGRIASPPASKAKSSSSGGAPRVTSPVKSPGKASTPVQESTFSKRASARLQDGEHQGLNKLVSSNRAAVPESSLLSPRAKMQQGKKG</sequence>
<dbReference type="Pfam" id="PF01641">
    <property type="entry name" value="SelR"/>
    <property type="match status" value="1"/>
</dbReference>
<name>A0A5J4YR86_PORPP</name>
<evidence type="ECO:0000259" key="4">
    <source>
        <dbReference type="Pfam" id="PF01641"/>
    </source>
</evidence>
<organism evidence="5 6">
    <name type="scientific">Porphyridium purpureum</name>
    <name type="common">Red alga</name>
    <name type="synonym">Porphyridium cruentum</name>
    <dbReference type="NCBI Taxonomy" id="35688"/>
    <lineage>
        <taxon>Eukaryota</taxon>
        <taxon>Rhodophyta</taxon>
        <taxon>Bangiophyceae</taxon>
        <taxon>Porphyridiales</taxon>
        <taxon>Porphyridiaceae</taxon>
        <taxon>Porphyridium</taxon>
    </lineage>
</organism>
<dbReference type="InterPro" id="IPR002579">
    <property type="entry name" value="Met_Sox_Rdtase_MsrB_dom"/>
</dbReference>
<dbReference type="GO" id="GO:0033743">
    <property type="term" value="F:peptide-methionine (R)-S-oxide reductase activity"/>
    <property type="evidence" value="ECO:0007669"/>
    <property type="project" value="InterPro"/>
</dbReference>
<dbReference type="InterPro" id="IPR011057">
    <property type="entry name" value="Mss4-like_sf"/>
</dbReference>
<accession>A0A5J4YR86</accession>
<protein>
    <recommendedName>
        <fullName evidence="4">MsrB domain-containing protein</fullName>
    </recommendedName>
</protein>
<evidence type="ECO:0000313" key="5">
    <source>
        <dbReference type="EMBL" id="KAA8493788.1"/>
    </source>
</evidence>
<proteinExistence type="inferred from homology"/>
<feature type="compositionally biased region" description="Polar residues" evidence="3">
    <location>
        <begin position="287"/>
        <end position="296"/>
    </location>
</feature>
<dbReference type="Proteomes" id="UP000324585">
    <property type="component" value="Unassembled WGS sequence"/>
</dbReference>
<feature type="domain" description="MsrB" evidence="4">
    <location>
        <begin position="84"/>
        <end position="181"/>
    </location>
</feature>
<evidence type="ECO:0000256" key="2">
    <source>
        <dbReference type="ARBA" id="ARBA00023002"/>
    </source>
</evidence>
<keyword evidence="2" id="KW-0560">Oxidoreductase</keyword>
<dbReference type="EMBL" id="VRMN01000006">
    <property type="protein sequence ID" value="KAA8493788.1"/>
    <property type="molecule type" value="Genomic_DNA"/>
</dbReference>
<comment type="similarity">
    <text evidence="1">Belongs to the MsrB Met sulfoxide reductase family.</text>
</comment>
<reference evidence="6" key="1">
    <citation type="journal article" date="2019" name="Nat. Commun.">
        <title>Expansion of phycobilisome linker gene families in mesophilic red algae.</title>
        <authorList>
            <person name="Lee J."/>
            <person name="Kim D."/>
            <person name="Bhattacharya D."/>
            <person name="Yoon H.S."/>
        </authorList>
    </citation>
    <scope>NUCLEOTIDE SEQUENCE [LARGE SCALE GENOMIC DNA]</scope>
    <source>
        <strain evidence="6">CCMP 1328</strain>
    </source>
</reference>
<keyword evidence="6" id="KW-1185">Reference proteome</keyword>
<evidence type="ECO:0000313" key="6">
    <source>
        <dbReference type="Proteomes" id="UP000324585"/>
    </source>
</evidence>
<dbReference type="Gene3D" id="2.170.150.20">
    <property type="entry name" value="Peptide methionine sulfoxide reductase"/>
    <property type="match status" value="1"/>
</dbReference>
<evidence type="ECO:0000256" key="3">
    <source>
        <dbReference type="SAM" id="MobiDB-lite"/>
    </source>
</evidence>
<dbReference type="AlphaFoldDB" id="A0A5J4YR86"/>
<evidence type="ECO:0000256" key="1">
    <source>
        <dbReference type="ARBA" id="ARBA00007174"/>
    </source>
</evidence>
<gene>
    <name evidence="5" type="ORF">FVE85_4925</name>
</gene>
<feature type="compositionally biased region" description="Low complexity" evidence="3">
    <location>
        <begin position="244"/>
        <end position="273"/>
    </location>
</feature>